<keyword evidence="2" id="KW-1185">Reference proteome</keyword>
<sequence>MPVDDVAFQSSRKAWWGGPGPKPVVKAVSICSKPCSMNNLDAQTATLDHTFEYAAMGCRMRRPTRWPRCRRPFIAPRESFLLPPPVETTSESDDTIGEKYWLPFKQTSSMAGPLGWSQWAFVLYSQERPRSPWRARVESLRVHEPVLSVDACPSQGMFHADAE</sequence>
<accession>A0A1J8PIB5</accession>
<dbReference type="EMBL" id="LVVM01006082">
    <property type="protein sequence ID" value="OJA08974.1"/>
    <property type="molecule type" value="Genomic_DNA"/>
</dbReference>
<comment type="caution">
    <text evidence="1">The sequence shown here is derived from an EMBL/GenBank/DDBJ whole genome shotgun (WGS) entry which is preliminary data.</text>
</comment>
<protein>
    <submittedName>
        <fullName evidence="1">Uncharacterized protein</fullName>
    </submittedName>
</protein>
<evidence type="ECO:0000313" key="2">
    <source>
        <dbReference type="Proteomes" id="UP000183567"/>
    </source>
</evidence>
<dbReference type="AlphaFoldDB" id="A0A1J8PIB5"/>
<dbReference type="Proteomes" id="UP000183567">
    <property type="component" value="Unassembled WGS sequence"/>
</dbReference>
<gene>
    <name evidence="1" type="ORF">AZE42_11774</name>
</gene>
<proteinExistence type="predicted"/>
<organism evidence="1 2">
    <name type="scientific">Rhizopogon vesiculosus</name>
    <dbReference type="NCBI Taxonomy" id="180088"/>
    <lineage>
        <taxon>Eukaryota</taxon>
        <taxon>Fungi</taxon>
        <taxon>Dikarya</taxon>
        <taxon>Basidiomycota</taxon>
        <taxon>Agaricomycotina</taxon>
        <taxon>Agaricomycetes</taxon>
        <taxon>Agaricomycetidae</taxon>
        <taxon>Boletales</taxon>
        <taxon>Suillineae</taxon>
        <taxon>Rhizopogonaceae</taxon>
        <taxon>Rhizopogon</taxon>
    </lineage>
</organism>
<name>A0A1J8PIB5_9AGAM</name>
<reference evidence="1 2" key="1">
    <citation type="submission" date="2016-03" db="EMBL/GenBank/DDBJ databases">
        <title>Comparative genomics of the ectomycorrhizal sister species Rhizopogon vinicolor and Rhizopogon vesiculosus (Basidiomycota: Boletales) reveals a divergence of the mating type B locus.</title>
        <authorList>
            <person name="Mujic A.B."/>
            <person name="Kuo A."/>
            <person name="Tritt A."/>
            <person name="Lipzen A."/>
            <person name="Chen C."/>
            <person name="Johnson J."/>
            <person name="Sharma A."/>
            <person name="Barry K."/>
            <person name="Grigoriev I.V."/>
            <person name="Spatafora J.W."/>
        </authorList>
    </citation>
    <scope>NUCLEOTIDE SEQUENCE [LARGE SCALE GENOMIC DNA]</scope>
    <source>
        <strain evidence="1 2">AM-OR11-056</strain>
    </source>
</reference>
<evidence type="ECO:0000313" key="1">
    <source>
        <dbReference type="EMBL" id="OJA08974.1"/>
    </source>
</evidence>